<reference evidence="1" key="1">
    <citation type="submission" date="2020-05" db="EMBL/GenBank/DDBJ databases">
        <authorList>
            <person name="Rincon C."/>
            <person name="Sanders R I."/>
            <person name="Robbins C."/>
            <person name="Chaturvedi A."/>
        </authorList>
    </citation>
    <scope>NUCLEOTIDE SEQUENCE</scope>
    <source>
        <strain evidence="1">CHB12</strain>
    </source>
</reference>
<organism evidence="1 2">
    <name type="scientific">Rhizophagus irregularis</name>
    <dbReference type="NCBI Taxonomy" id="588596"/>
    <lineage>
        <taxon>Eukaryota</taxon>
        <taxon>Fungi</taxon>
        <taxon>Fungi incertae sedis</taxon>
        <taxon>Mucoromycota</taxon>
        <taxon>Glomeromycotina</taxon>
        <taxon>Glomeromycetes</taxon>
        <taxon>Glomerales</taxon>
        <taxon>Glomeraceae</taxon>
        <taxon>Rhizophagus</taxon>
    </lineage>
</organism>
<name>A0A915YU16_9GLOM</name>
<accession>A0A915YU16</accession>
<comment type="caution">
    <text evidence="1">The sequence shown here is derived from an EMBL/GenBank/DDBJ whole genome shotgun (WGS) entry which is preliminary data.</text>
</comment>
<evidence type="ECO:0000313" key="2">
    <source>
        <dbReference type="Proteomes" id="UP000684084"/>
    </source>
</evidence>
<dbReference type="AlphaFoldDB" id="A0A915YU16"/>
<dbReference type="PANTHER" id="PTHR13318">
    <property type="entry name" value="PARTNER OF PAIRED, ISOFORM B-RELATED"/>
    <property type="match status" value="1"/>
</dbReference>
<dbReference type="GO" id="GO:0031146">
    <property type="term" value="P:SCF-dependent proteasomal ubiquitin-dependent protein catabolic process"/>
    <property type="evidence" value="ECO:0007669"/>
    <property type="project" value="TreeGrafter"/>
</dbReference>
<dbReference type="OrthoDB" id="2340930at2759"/>
<evidence type="ECO:0008006" key="3">
    <source>
        <dbReference type="Google" id="ProtNLM"/>
    </source>
</evidence>
<dbReference type="GO" id="GO:0019005">
    <property type="term" value="C:SCF ubiquitin ligase complex"/>
    <property type="evidence" value="ECO:0007669"/>
    <property type="project" value="TreeGrafter"/>
</dbReference>
<dbReference type="Proteomes" id="UP000684084">
    <property type="component" value="Unassembled WGS sequence"/>
</dbReference>
<gene>
    <name evidence="1" type="ORF">CHRIB12_LOCUS3629</name>
</gene>
<protein>
    <recommendedName>
        <fullName evidence="3">F-box domain-containing protein</fullName>
    </recommendedName>
</protein>
<dbReference type="VEuPathDB" id="FungiDB:RhiirFUN_024728"/>
<sequence>MTSLIFMLPETMCPILDYIRYDRKSLYSCMFVNRTWCSLTTPILWRAPFKESRSSLITTFIRCLDRTSKGKLRLFDGFPLEALKKPTFNYMHYIHELQYPTLYDSVKTWCDENYLIVYIDKEKEIYLNPTSTILDMLIERIMSKAKRLSELSIPTVTHRKGDYVCLIKHSSAAKKCLPKLRYLICDNCVPKNLLFASEFCINLNRLDIDCSWINDREVSKFLKAQKNLKQLTVTKRWPHLNDAISIDNLSISLRCVVLKDNCHRQNGGTLSVLKSFTNLEILRFHNWASFPENDIEGLTSCYFPRLRKLSFTHCKPTVGMIIPMILINGSSLQELTLSWEINQSDQYSVIRTIASNCPNLEYLDVPIVRKDVSNLHYVLKSCKKLESLTINSASDDDYDVDDFFPSMGNIIPEPLYQLNIFAYWKFTAESLSEFLKNCKNNLSCLGFYRSATDEHLKVIAEYANERKSLSFLELRWCEVISLEEIKNAEKLINVIAVYNHAGRRI</sequence>
<dbReference type="EMBL" id="CAGKOT010000005">
    <property type="protein sequence ID" value="CAB5340789.1"/>
    <property type="molecule type" value="Genomic_DNA"/>
</dbReference>
<evidence type="ECO:0000313" key="1">
    <source>
        <dbReference type="EMBL" id="CAB5340789.1"/>
    </source>
</evidence>
<proteinExistence type="predicted"/>